<gene>
    <name evidence="2" type="ORF">UFOVP1254_87</name>
</gene>
<feature type="domain" description="NADAR" evidence="1">
    <location>
        <begin position="10"/>
        <end position="138"/>
    </location>
</feature>
<evidence type="ECO:0000313" key="2">
    <source>
        <dbReference type="EMBL" id="CAB4194493.1"/>
    </source>
</evidence>
<evidence type="ECO:0000259" key="1">
    <source>
        <dbReference type="Pfam" id="PF08719"/>
    </source>
</evidence>
<dbReference type="Gene3D" id="1.10.357.40">
    <property type="entry name" value="YbiA-like"/>
    <property type="match status" value="1"/>
</dbReference>
<proteinExistence type="predicted"/>
<dbReference type="CDD" id="cd15457">
    <property type="entry name" value="NADAR"/>
    <property type="match status" value="1"/>
</dbReference>
<reference evidence="2" key="1">
    <citation type="submission" date="2020-05" db="EMBL/GenBank/DDBJ databases">
        <authorList>
            <person name="Chiriac C."/>
            <person name="Salcher M."/>
            <person name="Ghai R."/>
            <person name="Kavagutti S V."/>
        </authorList>
    </citation>
    <scope>NUCLEOTIDE SEQUENCE</scope>
</reference>
<sequence length="141" mass="15624">MIAITSFSGQYRWLSNFYPCLVLFEGHLYPSVEHAYQAAKAHPSQRAPFRDPGVTASYAKKMGRAVPIPGAWGNVRVSVMRSCLISKFNDPGLMFLLLSTGDAELIEGNHWGDTFWGVCKGDGENQLGKLLMERRAFLAAL</sequence>
<dbReference type="EMBL" id="LR797210">
    <property type="protein sequence ID" value="CAB4194493.1"/>
    <property type="molecule type" value="Genomic_DNA"/>
</dbReference>
<organism evidence="2">
    <name type="scientific">uncultured Caudovirales phage</name>
    <dbReference type="NCBI Taxonomy" id="2100421"/>
    <lineage>
        <taxon>Viruses</taxon>
        <taxon>Duplodnaviria</taxon>
        <taxon>Heunggongvirae</taxon>
        <taxon>Uroviricota</taxon>
        <taxon>Caudoviricetes</taxon>
        <taxon>Peduoviridae</taxon>
        <taxon>Maltschvirus</taxon>
        <taxon>Maltschvirus maltsch</taxon>
    </lineage>
</organism>
<dbReference type="InterPro" id="IPR037238">
    <property type="entry name" value="YbiA-like_sf"/>
</dbReference>
<protein>
    <submittedName>
        <fullName evidence="2">NADAR</fullName>
    </submittedName>
</protein>
<dbReference type="Pfam" id="PF08719">
    <property type="entry name" value="NADAR"/>
    <property type="match status" value="1"/>
</dbReference>
<dbReference type="InterPro" id="IPR012816">
    <property type="entry name" value="NADAR"/>
</dbReference>
<accession>A0A6J5RBD6</accession>
<name>A0A6J5RBD6_9CAUD</name>
<dbReference type="SUPFAM" id="SSF143990">
    <property type="entry name" value="YbiA-like"/>
    <property type="match status" value="1"/>
</dbReference>